<comment type="caution">
    <text evidence="3">The sequence shown here is derived from an EMBL/GenBank/DDBJ whole genome shotgun (WGS) entry which is preliminary data.</text>
</comment>
<dbReference type="AlphaFoldDB" id="A0A9X1WRT2"/>
<dbReference type="SUPFAM" id="SSF51735">
    <property type="entry name" value="NAD(P)-binding Rossmann-fold domains"/>
    <property type="match status" value="1"/>
</dbReference>
<dbReference type="Gene3D" id="3.40.50.720">
    <property type="entry name" value="NAD(P)-binding Rossmann-like Domain"/>
    <property type="match status" value="1"/>
</dbReference>
<dbReference type="Pfam" id="PF01370">
    <property type="entry name" value="Epimerase"/>
    <property type="match status" value="1"/>
</dbReference>
<evidence type="ECO:0000313" key="4">
    <source>
        <dbReference type="Proteomes" id="UP001139347"/>
    </source>
</evidence>
<feature type="domain" description="NAD-dependent epimerase/dehydratase" evidence="2">
    <location>
        <begin position="4"/>
        <end position="227"/>
    </location>
</feature>
<evidence type="ECO:0000259" key="2">
    <source>
        <dbReference type="Pfam" id="PF01370"/>
    </source>
</evidence>
<keyword evidence="4" id="KW-1185">Reference proteome</keyword>
<dbReference type="InterPro" id="IPR001509">
    <property type="entry name" value="Epimerase_deHydtase"/>
</dbReference>
<proteinExistence type="inferred from homology"/>
<dbReference type="PANTHER" id="PTHR43000">
    <property type="entry name" value="DTDP-D-GLUCOSE 4,6-DEHYDRATASE-RELATED"/>
    <property type="match status" value="1"/>
</dbReference>
<evidence type="ECO:0000256" key="1">
    <source>
        <dbReference type="ARBA" id="ARBA00007637"/>
    </source>
</evidence>
<name>A0A9X1WRT2_9BACL</name>
<evidence type="ECO:0000313" key="3">
    <source>
        <dbReference type="EMBL" id="MCJ8013884.1"/>
    </source>
</evidence>
<protein>
    <submittedName>
        <fullName evidence="3">NAD-dependent epimerase/dehydratase family protein</fullName>
    </submittedName>
</protein>
<sequence>MTTVVVTGGAGFIGSHLVQQLIAQNREVHVIDNLSTGNANRVPPDAVLHILDICSPEANSMICSIKPDIVFHLAAQANVQRSIRNPILDMEINIRGTLNILDACRKASVRKIIFASTSGVYGNLQKELITEEDPADPISFYGLSKLVAEQYIRLYEGFTGLPYTILRFGNVYGPGQTADTEGGVVAIFIKQLMEAQPLTINGDGEQSRDFIYVEDVVQANIAAIERGNLSTLNISTGNKTTVNRLIELLRTCHPQNIRTRSGPAKEGEIRHSSLSNKNAALHLQWQPQFTIEQGIKHTYKKNQADSL</sequence>
<organism evidence="3 4">
    <name type="scientific">Paenibacillus mangrovi</name>
    <dbReference type="NCBI Taxonomy" id="2931978"/>
    <lineage>
        <taxon>Bacteria</taxon>
        <taxon>Bacillati</taxon>
        <taxon>Bacillota</taxon>
        <taxon>Bacilli</taxon>
        <taxon>Bacillales</taxon>
        <taxon>Paenibacillaceae</taxon>
        <taxon>Paenibacillus</taxon>
    </lineage>
</organism>
<reference evidence="3" key="1">
    <citation type="submission" date="2022-04" db="EMBL/GenBank/DDBJ databases">
        <title>Paenibacillus mangrovi sp. nov., a novel endophytic bacterium isolated from bark of Kandelia candel.</title>
        <authorList>
            <person name="Tuo L."/>
        </authorList>
    </citation>
    <scope>NUCLEOTIDE SEQUENCE</scope>
    <source>
        <strain evidence="3">KQZ6P-2</strain>
    </source>
</reference>
<comment type="similarity">
    <text evidence="1">Belongs to the NAD(P)-dependent epimerase/dehydratase family.</text>
</comment>
<dbReference type="Proteomes" id="UP001139347">
    <property type="component" value="Unassembled WGS sequence"/>
</dbReference>
<dbReference type="InterPro" id="IPR036291">
    <property type="entry name" value="NAD(P)-bd_dom_sf"/>
</dbReference>
<accession>A0A9X1WRT2</accession>
<dbReference type="RefSeq" id="WP_244727848.1">
    <property type="nucleotide sequence ID" value="NZ_JALIRP010000008.1"/>
</dbReference>
<gene>
    <name evidence="3" type="ORF">MUG84_19340</name>
</gene>
<dbReference type="EMBL" id="JALIRP010000008">
    <property type="protein sequence ID" value="MCJ8013884.1"/>
    <property type="molecule type" value="Genomic_DNA"/>
</dbReference>